<sequence>MDQFLRPLLAARPPAASEHVHKSRGTWHGAVLRPGPMPWDCLTAPPPPTLL</sequence>
<gene>
    <name evidence="1" type="ORF">P7K49_014191</name>
</gene>
<accession>A0ABQ9VIQ9</accession>
<organism evidence="1 2">
    <name type="scientific">Saguinus oedipus</name>
    <name type="common">Cotton-top tamarin</name>
    <name type="synonym">Oedipomidas oedipus</name>
    <dbReference type="NCBI Taxonomy" id="9490"/>
    <lineage>
        <taxon>Eukaryota</taxon>
        <taxon>Metazoa</taxon>
        <taxon>Chordata</taxon>
        <taxon>Craniata</taxon>
        <taxon>Vertebrata</taxon>
        <taxon>Euteleostomi</taxon>
        <taxon>Mammalia</taxon>
        <taxon>Eutheria</taxon>
        <taxon>Euarchontoglires</taxon>
        <taxon>Primates</taxon>
        <taxon>Haplorrhini</taxon>
        <taxon>Platyrrhini</taxon>
        <taxon>Cebidae</taxon>
        <taxon>Callitrichinae</taxon>
        <taxon>Saguinus</taxon>
    </lineage>
</organism>
<keyword evidence="2" id="KW-1185">Reference proteome</keyword>
<dbReference type="EMBL" id="JASSZA010000006">
    <property type="protein sequence ID" value="KAK2109026.1"/>
    <property type="molecule type" value="Genomic_DNA"/>
</dbReference>
<protein>
    <submittedName>
        <fullName evidence="1">Uncharacterized protein</fullName>
    </submittedName>
</protein>
<comment type="caution">
    <text evidence="1">The sequence shown here is derived from an EMBL/GenBank/DDBJ whole genome shotgun (WGS) entry which is preliminary data.</text>
</comment>
<dbReference type="Proteomes" id="UP001266305">
    <property type="component" value="Unassembled WGS sequence"/>
</dbReference>
<evidence type="ECO:0000313" key="2">
    <source>
        <dbReference type="Proteomes" id="UP001266305"/>
    </source>
</evidence>
<proteinExistence type="predicted"/>
<name>A0ABQ9VIQ9_SAGOE</name>
<evidence type="ECO:0000313" key="1">
    <source>
        <dbReference type="EMBL" id="KAK2109026.1"/>
    </source>
</evidence>
<reference evidence="1 2" key="1">
    <citation type="submission" date="2023-05" db="EMBL/GenBank/DDBJ databases">
        <title>B98-5 Cell Line De Novo Hybrid Assembly: An Optical Mapping Approach.</title>
        <authorList>
            <person name="Kananen K."/>
            <person name="Auerbach J.A."/>
            <person name="Kautto E."/>
            <person name="Blachly J.S."/>
        </authorList>
    </citation>
    <scope>NUCLEOTIDE SEQUENCE [LARGE SCALE GENOMIC DNA]</scope>
    <source>
        <strain evidence="1">B95-8</strain>
        <tissue evidence="1">Cell line</tissue>
    </source>
</reference>